<name>A0AAE7U7L9_9STAP</name>
<dbReference type="GeneID" id="99097227"/>
<evidence type="ECO:0000313" key="2">
    <source>
        <dbReference type="EMBL" id="QYA43223.1"/>
    </source>
</evidence>
<protein>
    <submittedName>
        <fullName evidence="2">Uncharacterized protein</fullName>
    </submittedName>
</protein>
<dbReference type="EMBL" id="CP079981">
    <property type="protein sequence ID" value="QYA43223.1"/>
    <property type="molecule type" value="Genomic_DNA"/>
</dbReference>
<sequence length="310" mass="37128">MDSNWLHENIEYLDYVLVYEEDENAIYSDQEMTDVIGDVKDYNNKIVSVIKKVEEDGIKKILIEYKSVIAGWIVFENSIPLFNKPEEKIEVEYERFYSPSINKMIIKNGDYNLYFQRYQVMSKFYCYYEGELLEAIFRKGTFVAFAPTKVIDRMRYVKIKDKINKNEIDLYATSKMDEKLSHQDLNLDEDVDIDEIFPILKRAKIKQDMIVGWVSFDDLESMQLYEVKTDLPTIEQIQQQHVEYIYINEQQKVKLVLKKLLNENIALEKKINRQRELNQRILKRLENLRNSKLGKLQLLIWEKRSKRGKK</sequence>
<gene>
    <name evidence="2" type="ORF">KYI11_04740</name>
</gene>
<evidence type="ECO:0000256" key="1">
    <source>
        <dbReference type="SAM" id="Coils"/>
    </source>
</evidence>
<keyword evidence="1" id="KW-0175">Coiled coil</keyword>
<evidence type="ECO:0000313" key="3">
    <source>
        <dbReference type="Proteomes" id="UP000826802"/>
    </source>
</evidence>
<dbReference type="AlphaFoldDB" id="A0AAE7U7L9"/>
<accession>A0AAE7U7L9</accession>
<organism evidence="2 3">
    <name type="scientific">Macrococcoides bohemicum</name>
    <dbReference type="NCBI Taxonomy" id="1903056"/>
    <lineage>
        <taxon>Bacteria</taxon>
        <taxon>Bacillati</taxon>
        <taxon>Bacillota</taxon>
        <taxon>Bacilli</taxon>
        <taxon>Bacillales</taxon>
        <taxon>Staphylococcaceae</taxon>
        <taxon>Macrococcoides</taxon>
    </lineage>
</organism>
<dbReference type="Proteomes" id="UP000826802">
    <property type="component" value="Chromosome"/>
</dbReference>
<keyword evidence="3" id="KW-1185">Reference proteome</keyword>
<feature type="coiled-coil region" evidence="1">
    <location>
        <begin position="257"/>
        <end position="291"/>
    </location>
</feature>
<proteinExistence type="predicted"/>
<reference evidence="2 3" key="1">
    <citation type="submission" date="2021-07" db="EMBL/GenBank/DDBJ databases">
        <title>Prevalence and characterization of methicillin-resistant Macrococcus spp. in food producing animals and meat in Switzerland in 2019.</title>
        <authorList>
            <person name="Keller J.E."/>
            <person name="Schwendener S."/>
            <person name="Neuenschwander J."/>
            <person name="Overesch G."/>
            <person name="Perreten V."/>
        </authorList>
    </citation>
    <scope>NUCLEOTIDE SEQUENCE [LARGE SCALE GENOMIC DNA]</scope>
    <source>
        <strain evidence="2 3">19Msa0936</strain>
    </source>
</reference>
<dbReference type="RefSeq" id="WP_203546390.1">
    <property type="nucleotide sequence ID" value="NZ_CP054482.1"/>
</dbReference>